<feature type="chain" id="PRO_5005211931" evidence="1">
    <location>
        <begin position="44"/>
        <end position="383"/>
    </location>
</feature>
<dbReference type="KEGG" id="ruf:TH63_00660"/>
<dbReference type="EMBL" id="CP010777">
    <property type="protein sequence ID" value="AKQ44479.1"/>
    <property type="molecule type" value="Genomic_DNA"/>
</dbReference>
<organism evidence="2 3">
    <name type="scientific">Rufibacter radiotolerans</name>
    <dbReference type="NCBI Taxonomy" id="1379910"/>
    <lineage>
        <taxon>Bacteria</taxon>
        <taxon>Pseudomonadati</taxon>
        <taxon>Bacteroidota</taxon>
        <taxon>Cytophagia</taxon>
        <taxon>Cytophagales</taxon>
        <taxon>Hymenobacteraceae</taxon>
        <taxon>Rufibacter</taxon>
    </lineage>
</organism>
<name>A0A0H4VL29_9BACT</name>
<dbReference type="Proteomes" id="UP000036458">
    <property type="component" value="Chromosome"/>
</dbReference>
<evidence type="ECO:0000313" key="3">
    <source>
        <dbReference type="Proteomes" id="UP000036458"/>
    </source>
</evidence>
<dbReference type="PROSITE" id="PS51257">
    <property type="entry name" value="PROKAR_LIPOPROTEIN"/>
    <property type="match status" value="1"/>
</dbReference>
<dbReference type="InterPro" id="IPR046495">
    <property type="entry name" value="DUF6588"/>
</dbReference>
<sequence>MKYKTDNNLFNKDRLQMKKNTFKVSFFALFLLVSCLTGSAAHAQEEVGDFIRAGKADANKLIRAYAEPASKAFGHGLNGGWFNSGQALKLGRFDIRVFATASFAPDEDKTFDLATLGLSSNVKFDGSRSTIAPTIFGEAADGPELRLFATNPTTKQQEEIARFNSPQGSGYDLLPVPMAQVSLGLVANTEVAVRFSPKVKYDDFEGELWGVGAKHGLKQWIPVINEVEGFDIALTGGYTNLKSSYTGIDVQVAEEDRSYATSQQLDPSYYSGQAVKLTTKAWTTSLIASKTLGILNVYAGVRYSNVETDLNLEGRYPVLAYKTTLPNNKYIEDITNPIMLNMQDSQWGATGGLRLKLAVLSLYGEYTIAKYPTATAGIGIGFY</sequence>
<dbReference type="AlphaFoldDB" id="A0A0H4VL29"/>
<dbReference type="STRING" id="1379910.TH63_00660"/>
<keyword evidence="1" id="KW-0732">Signal</keyword>
<evidence type="ECO:0000256" key="1">
    <source>
        <dbReference type="SAM" id="SignalP"/>
    </source>
</evidence>
<evidence type="ECO:0000313" key="2">
    <source>
        <dbReference type="EMBL" id="AKQ44479.1"/>
    </source>
</evidence>
<feature type="signal peptide" evidence="1">
    <location>
        <begin position="1"/>
        <end position="43"/>
    </location>
</feature>
<proteinExistence type="predicted"/>
<dbReference type="PATRIC" id="fig|1379910.4.peg.138"/>
<gene>
    <name evidence="2" type="ORF">TH63_00660</name>
</gene>
<accession>A0A0H4VL29</accession>
<protein>
    <submittedName>
        <fullName evidence="2">Uncharacterized protein</fullName>
    </submittedName>
</protein>
<keyword evidence="3" id="KW-1185">Reference proteome</keyword>
<dbReference type="Pfam" id="PF20230">
    <property type="entry name" value="DUF6588"/>
    <property type="match status" value="1"/>
</dbReference>
<reference evidence="2 3" key="1">
    <citation type="submission" date="2015-01" db="EMBL/GenBank/DDBJ databases">
        <title>Rufibacter sp./DG31D/ whole genome sequencing.</title>
        <authorList>
            <person name="Kim M.K."/>
            <person name="Srinivasan S."/>
            <person name="Lee J.-J."/>
        </authorList>
    </citation>
    <scope>NUCLEOTIDE SEQUENCE [LARGE SCALE GENOMIC DNA]</scope>
    <source>
        <strain evidence="2 3">DG31D</strain>
    </source>
</reference>